<protein>
    <submittedName>
        <fullName evidence="1">DUF4397 domain-containing protein</fullName>
    </submittedName>
</protein>
<reference evidence="1 2" key="1">
    <citation type="submission" date="2019-06" db="EMBL/GenBank/DDBJ databases">
        <title>Draft genome of Aliikangiella marina GYP-15.</title>
        <authorList>
            <person name="Wang G."/>
        </authorList>
    </citation>
    <scope>NUCLEOTIDE SEQUENCE [LARGE SCALE GENOMIC DNA]</scope>
    <source>
        <strain evidence="1 2">GYP-15</strain>
    </source>
</reference>
<accession>A0A545T905</accession>
<comment type="caution">
    <text evidence="1">The sequence shown here is derived from an EMBL/GenBank/DDBJ whole genome shotgun (WGS) entry which is preliminary data.</text>
</comment>
<keyword evidence="2" id="KW-1185">Reference proteome</keyword>
<sequence length="495" mass="55337">MSGLTIYDKSLRFNSTQNPVNHLKIFTTLLVSLFGLSFLSGCDSSSSNVDETGYVQFINAAKNSPNIRVTYTDSDGSDIVDAIPYGSASPLRNISSGDYDMVISWQESQDEFNDIFDGDIQVTDDRVDVVLISGDFSQPDLVYFEFDRDIDSLSDDDDEDQFSLQIINANQDSTGVDVYLSRENETFNEAQLVTNSIYQQISDVQRYDVESYKIYITATGSNAVVYESNTIDFNSNYQYLVVLREETGPSDSEYTVDVITNIFTSNFPDKESKTELRLFNGIIGHELLPEYTGVIDVNIDGTEESQSIEDLAIGTMSDTMIFSASDYSMDIIPNDLIEPIAENHFISLNPNDDKTVFLYLTEETEEVDDAPDETTVYVNSLIVENSNRVSLYDHEIKIINLVQDDDFDAIEVYFVRSNETVATADYKATASRASPRTVTLPNNTYDVSLIVQVNSSELLLDFQSITLDADSGDKYLIIEEDVESGSGYSMQLIGQ</sequence>
<dbReference type="OrthoDB" id="5758965at2"/>
<dbReference type="AlphaFoldDB" id="A0A545T905"/>
<evidence type="ECO:0000313" key="1">
    <source>
        <dbReference type="EMBL" id="TQV73707.1"/>
    </source>
</evidence>
<proteinExistence type="predicted"/>
<dbReference type="EMBL" id="VIKR01000003">
    <property type="protein sequence ID" value="TQV73707.1"/>
    <property type="molecule type" value="Genomic_DNA"/>
</dbReference>
<dbReference type="RefSeq" id="WP_142942415.1">
    <property type="nucleotide sequence ID" value="NZ_VIKR01000003.1"/>
</dbReference>
<name>A0A545T905_9GAMM</name>
<evidence type="ECO:0000313" key="2">
    <source>
        <dbReference type="Proteomes" id="UP000317839"/>
    </source>
</evidence>
<gene>
    <name evidence="1" type="ORF">FLL45_12610</name>
</gene>
<dbReference type="Proteomes" id="UP000317839">
    <property type="component" value="Unassembled WGS sequence"/>
</dbReference>
<organism evidence="1 2">
    <name type="scientific">Aliikangiella marina</name>
    <dbReference type="NCBI Taxonomy" id="1712262"/>
    <lineage>
        <taxon>Bacteria</taxon>
        <taxon>Pseudomonadati</taxon>
        <taxon>Pseudomonadota</taxon>
        <taxon>Gammaproteobacteria</taxon>
        <taxon>Oceanospirillales</taxon>
        <taxon>Pleioneaceae</taxon>
        <taxon>Aliikangiella</taxon>
    </lineage>
</organism>